<dbReference type="EMBL" id="CP058554">
    <property type="protein sequence ID" value="QMV73452.1"/>
    <property type="molecule type" value="Genomic_DNA"/>
</dbReference>
<accession>A0A7G5EHH7</accession>
<name>A0A7G5EHH7_9BURK</name>
<protein>
    <submittedName>
        <fullName evidence="1">Uncharacterized protein</fullName>
    </submittedName>
</protein>
<dbReference type="RefSeq" id="WP_182322170.1">
    <property type="nucleotide sequence ID" value="NZ_CP058554.1"/>
</dbReference>
<organism evidence="1 2">
    <name type="scientific">Comamonas piscis</name>
    <dbReference type="NCBI Taxonomy" id="1562974"/>
    <lineage>
        <taxon>Bacteria</taxon>
        <taxon>Pseudomonadati</taxon>
        <taxon>Pseudomonadota</taxon>
        <taxon>Betaproteobacteria</taxon>
        <taxon>Burkholderiales</taxon>
        <taxon>Comamonadaceae</taxon>
        <taxon>Comamonas</taxon>
    </lineage>
</organism>
<evidence type="ECO:0000313" key="2">
    <source>
        <dbReference type="Proteomes" id="UP000515240"/>
    </source>
</evidence>
<proteinExistence type="predicted"/>
<dbReference type="AlphaFoldDB" id="A0A7G5EHH7"/>
<dbReference type="Proteomes" id="UP000515240">
    <property type="component" value="Chromosome"/>
</dbReference>
<sequence>MFHHHSHWFDAASFIALVLAVLLAFTLTIWPGTSAAAADSLAHMLQGMIQVWNRP</sequence>
<reference evidence="1 2" key="1">
    <citation type="journal article" date="2020" name="G3 (Bethesda)">
        <title>CeMbio - The Caenorhabditis elegans Microbiome Resource.</title>
        <authorList>
            <person name="Dirksen P."/>
            <person name="Assie A."/>
            <person name="Zimmermann J."/>
            <person name="Zhang F."/>
            <person name="Tietje A.M."/>
            <person name="Marsh S.A."/>
            <person name="Felix M.A."/>
            <person name="Shapira M."/>
            <person name="Kaleta C."/>
            <person name="Schulenburg H."/>
            <person name="Samuel B."/>
        </authorList>
    </citation>
    <scope>NUCLEOTIDE SEQUENCE [LARGE SCALE GENOMIC DNA]</scope>
    <source>
        <strain evidence="1 2">BIGb0172</strain>
    </source>
</reference>
<keyword evidence="2" id="KW-1185">Reference proteome</keyword>
<dbReference type="KEGG" id="cpis:HS961_11790"/>
<evidence type="ECO:0000313" key="1">
    <source>
        <dbReference type="EMBL" id="QMV73452.1"/>
    </source>
</evidence>
<gene>
    <name evidence="1" type="ORF">HS961_11790</name>
</gene>